<feature type="signal peptide" evidence="1">
    <location>
        <begin position="1"/>
        <end position="22"/>
    </location>
</feature>
<organism evidence="2 3">
    <name type="scientific">Lysobacter gummosus</name>
    <dbReference type="NCBI Taxonomy" id="262324"/>
    <lineage>
        <taxon>Bacteria</taxon>
        <taxon>Pseudomonadati</taxon>
        <taxon>Pseudomonadota</taxon>
        <taxon>Gammaproteobacteria</taxon>
        <taxon>Lysobacterales</taxon>
        <taxon>Lysobacteraceae</taxon>
        <taxon>Lysobacter</taxon>
    </lineage>
</organism>
<dbReference type="EMBL" id="CP093547">
    <property type="protein sequence ID" value="UNP29426.1"/>
    <property type="molecule type" value="Genomic_DNA"/>
</dbReference>
<dbReference type="RefSeq" id="WP_057944904.1">
    <property type="nucleotide sequence ID" value="NZ_CP011131.1"/>
</dbReference>
<gene>
    <name evidence="2" type="ORF">MOV92_23665</name>
</gene>
<proteinExistence type="predicted"/>
<evidence type="ECO:0000313" key="2">
    <source>
        <dbReference type="EMBL" id="UNP29426.1"/>
    </source>
</evidence>
<reference evidence="2 3" key="1">
    <citation type="submission" date="2022-03" db="EMBL/GenBank/DDBJ databases">
        <title>Complete genome sequence of Lysobacter capsici VKM B-2533 and Lysobacter gummosus 10.1.1, promising sources of lytic agents.</title>
        <authorList>
            <person name="Tarlachkov S.V."/>
            <person name="Kudryakova I.V."/>
            <person name="Afoshin A.S."/>
            <person name="Leontyevskaya E.A."/>
            <person name="Leontyevskaya N.V."/>
        </authorList>
    </citation>
    <scope>NUCLEOTIDE SEQUENCE [LARGE SCALE GENOMIC DNA]</scope>
    <source>
        <strain evidence="2 3">10.1.1</strain>
    </source>
</reference>
<dbReference type="Proteomes" id="UP000829194">
    <property type="component" value="Chromosome"/>
</dbReference>
<keyword evidence="1" id="KW-0732">Signal</keyword>
<feature type="chain" id="PRO_5045896437" evidence="1">
    <location>
        <begin position="23"/>
        <end position="205"/>
    </location>
</feature>
<evidence type="ECO:0000256" key="1">
    <source>
        <dbReference type="SAM" id="SignalP"/>
    </source>
</evidence>
<sequence length="205" mass="22673">MMSKLLRYALLLSLLCSPVAFAKSVKMDPAADQNPKPEAGKALVVFLRSSFVGSAISSSVYEAPDSETRFLGVVQNKNKLAVQVEPGDHRFMVIAENADFLDAKVDAGKTYYVLISPRPGAWKARFSLLPIHNRADAKYSVQSADFTKWMASGQYVAINAEANEWYEKNKASVAEKKADYLIKWNKMAPADRQELVLHAEDGVAK</sequence>
<protein>
    <submittedName>
        <fullName evidence="2">DUF2846 domain-containing protein</fullName>
    </submittedName>
</protein>
<name>A0ABY3XCW5_9GAMM</name>
<keyword evidence="3" id="KW-1185">Reference proteome</keyword>
<accession>A0ABY3XCW5</accession>
<evidence type="ECO:0000313" key="3">
    <source>
        <dbReference type="Proteomes" id="UP000829194"/>
    </source>
</evidence>